<keyword evidence="1" id="KW-0812">Transmembrane</keyword>
<dbReference type="Pfam" id="PF07786">
    <property type="entry name" value="HGSNAT_cat"/>
    <property type="match status" value="1"/>
</dbReference>
<evidence type="ECO:0000256" key="1">
    <source>
        <dbReference type="SAM" id="Phobius"/>
    </source>
</evidence>
<dbReference type="RefSeq" id="WP_188520004.1">
    <property type="nucleotide sequence ID" value="NZ_BMES01000003.1"/>
</dbReference>
<comment type="caution">
    <text evidence="3">The sequence shown here is derived from an EMBL/GenBank/DDBJ whole genome shotgun (WGS) entry which is preliminary data.</text>
</comment>
<proteinExistence type="predicted"/>
<feature type="transmembrane region" description="Helical" evidence="1">
    <location>
        <begin position="91"/>
        <end position="109"/>
    </location>
</feature>
<accession>A0A917IAC2</accession>
<reference evidence="3" key="1">
    <citation type="journal article" date="2014" name="Int. J. Syst. Evol. Microbiol.">
        <title>Complete genome sequence of Corynebacterium casei LMG S-19264T (=DSM 44701T), isolated from a smear-ripened cheese.</title>
        <authorList>
            <consortium name="US DOE Joint Genome Institute (JGI-PGF)"/>
            <person name="Walter F."/>
            <person name="Albersmeier A."/>
            <person name="Kalinowski J."/>
            <person name="Ruckert C."/>
        </authorList>
    </citation>
    <scope>NUCLEOTIDE SEQUENCE</scope>
    <source>
        <strain evidence="3">CGMCC 1.12214</strain>
    </source>
</reference>
<name>A0A917IAC2_9HYPH</name>
<dbReference type="AlphaFoldDB" id="A0A917IAC2"/>
<feature type="transmembrane region" description="Helical" evidence="1">
    <location>
        <begin position="59"/>
        <end position="79"/>
    </location>
</feature>
<sequence length="334" mass="35709">MNPQIASPPDPAVAPPRLPVVDVARGVAIAAMFVYHFTWDLGFFGFIELQASVDPGWRWFAKGIASSFLMLVGVGIVLADRGGMNWRAYGRRLGLVTAAAAGISLATWYATPDEFIFFGILHCIALSSVLALPFRRAPAWFTAIVAAAVVALPNLARFPALASPALLWLGLGDTVPRTNDYEPVFPWFGLVLAGVALARFSLAAGWDRRLAAIRASGPVGRTLAFAGRHSLPLYLLHQPLFFGALSLLASAAPPRPAVQPADFQTECRTSCRASGAREALCVSACGCVEGKIRAAERAEISLSQAEIDRRMPGFVAACQRERTPAAPDSQEPKP</sequence>
<gene>
    <name evidence="3" type="ORF">GCM10007036_44500</name>
</gene>
<dbReference type="Proteomes" id="UP000603912">
    <property type="component" value="Unassembled WGS sequence"/>
</dbReference>
<reference evidence="3" key="2">
    <citation type="submission" date="2020-09" db="EMBL/GenBank/DDBJ databases">
        <authorList>
            <person name="Sun Q."/>
            <person name="Zhou Y."/>
        </authorList>
    </citation>
    <scope>NUCLEOTIDE SEQUENCE</scope>
    <source>
        <strain evidence="3">CGMCC 1.12214</strain>
    </source>
</reference>
<keyword evidence="1" id="KW-1133">Transmembrane helix</keyword>
<keyword evidence="4" id="KW-1185">Reference proteome</keyword>
<feature type="transmembrane region" description="Helical" evidence="1">
    <location>
        <begin position="184"/>
        <end position="206"/>
    </location>
</feature>
<keyword evidence="1" id="KW-0472">Membrane</keyword>
<feature type="transmembrane region" description="Helical" evidence="1">
    <location>
        <begin position="139"/>
        <end position="156"/>
    </location>
</feature>
<organism evidence="3 4">
    <name type="scientific">Alsobacter metallidurans</name>
    <dbReference type="NCBI Taxonomy" id="340221"/>
    <lineage>
        <taxon>Bacteria</taxon>
        <taxon>Pseudomonadati</taxon>
        <taxon>Pseudomonadota</taxon>
        <taxon>Alphaproteobacteria</taxon>
        <taxon>Hyphomicrobiales</taxon>
        <taxon>Alsobacteraceae</taxon>
        <taxon>Alsobacter</taxon>
    </lineage>
</organism>
<feature type="domain" description="Heparan-alpha-glucosaminide N-acetyltransferase catalytic" evidence="2">
    <location>
        <begin position="17"/>
        <end position="239"/>
    </location>
</feature>
<evidence type="ECO:0000313" key="3">
    <source>
        <dbReference type="EMBL" id="GGH32545.1"/>
    </source>
</evidence>
<evidence type="ECO:0000313" key="4">
    <source>
        <dbReference type="Proteomes" id="UP000603912"/>
    </source>
</evidence>
<dbReference type="EMBL" id="BMES01000003">
    <property type="protein sequence ID" value="GGH32545.1"/>
    <property type="molecule type" value="Genomic_DNA"/>
</dbReference>
<protein>
    <recommendedName>
        <fullName evidence="2">Heparan-alpha-glucosaminide N-acetyltransferase catalytic domain-containing protein</fullName>
    </recommendedName>
</protein>
<evidence type="ECO:0000259" key="2">
    <source>
        <dbReference type="Pfam" id="PF07786"/>
    </source>
</evidence>
<dbReference type="InterPro" id="IPR012429">
    <property type="entry name" value="HGSNAT_cat"/>
</dbReference>
<feature type="transmembrane region" description="Helical" evidence="1">
    <location>
        <begin position="27"/>
        <end position="47"/>
    </location>
</feature>
<feature type="transmembrane region" description="Helical" evidence="1">
    <location>
        <begin position="115"/>
        <end position="132"/>
    </location>
</feature>